<dbReference type="InterPro" id="IPR000182">
    <property type="entry name" value="GNAT_dom"/>
</dbReference>
<dbReference type="GO" id="GO:0016747">
    <property type="term" value="F:acyltransferase activity, transferring groups other than amino-acyl groups"/>
    <property type="evidence" value="ECO:0007669"/>
    <property type="project" value="InterPro"/>
</dbReference>
<dbReference type="Proteomes" id="UP000219465">
    <property type="component" value="Unassembled WGS sequence"/>
</dbReference>
<evidence type="ECO:0000259" key="1">
    <source>
        <dbReference type="PROSITE" id="PS51186"/>
    </source>
</evidence>
<dbReference type="EMBL" id="OCPC01000003">
    <property type="protein sequence ID" value="SOE17547.1"/>
    <property type="molecule type" value="Genomic_DNA"/>
</dbReference>
<reference evidence="3" key="1">
    <citation type="submission" date="2017-08" db="EMBL/GenBank/DDBJ databases">
        <authorList>
            <person name="Varghese N."/>
            <person name="Submissions S."/>
        </authorList>
    </citation>
    <scope>NUCLEOTIDE SEQUENCE [LARGE SCALE GENOMIC DNA]</scope>
    <source>
        <strain evidence="3">KCTC 23107</strain>
    </source>
</reference>
<organism evidence="2 3">
    <name type="scientific">Hoeflea halophila</name>
    <dbReference type="NCBI Taxonomy" id="714899"/>
    <lineage>
        <taxon>Bacteria</taxon>
        <taxon>Pseudomonadati</taxon>
        <taxon>Pseudomonadota</taxon>
        <taxon>Alphaproteobacteria</taxon>
        <taxon>Hyphomicrobiales</taxon>
        <taxon>Rhizobiaceae</taxon>
        <taxon>Hoeflea</taxon>
    </lineage>
</organism>
<dbReference type="AlphaFoldDB" id="A0A286IC02"/>
<dbReference type="OrthoDB" id="6293260at2"/>
<dbReference type="PROSITE" id="PS51186">
    <property type="entry name" value="GNAT"/>
    <property type="match status" value="1"/>
</dbReference>
<dbReference type="PANTHER" id="PTHR43792">
    <property type="entry name" value="GNAT FAMILY, PUTATIVE (AFU_ORTHOLOGUE AFUA_3G00765)-RELATED-RELATED"/>
    <property type="match status" value="1"/>
</dbReference>
<name>A0A286IC02_9HYPH</name>
<proteinExistence type="predicted"/>
<dbReference type="RefSeq" id="WP_097108033.1">
    <property type="nucleotide sequence ID" value="NZ_OCPC01000003.1"/>
</dbReference>
<keyword evidence="2" id="KW-0808">Transferase</keyword>
<evidence type="ECO:0000313" key="2">
    <source>
        <dbReference type="EMBL" id="SOE17547.1"/>
    </source>
</evidence>
<dbReference type="InterPro" id="IPR016181">
    <property type="entry name" value="Acyl_CoA_acyltransferase"/>
</dbReference>
<dbReference type="Gene3D" id="3.40.630.30">
    <property type="match status" value="1"/>
</dbReference>
<protein>
    <submittedName>
        <fullName evidence="2">RimJ/RimL family protein N-acetyltransferase</fullName>
    </submittedName>
</protein>
<dbReference type="InterPro" id="IPR051531">
    <property type="entry name" value="N-acetyltransferase"/>
</dbReference>
<evidence type="ECO:0000313" key="3">
    <source>
        <dbReference type="Proteomes" id="UP000219465"/>
    </source>
</evidence>
<keyword evidence="3" id="KW-1185">Reference proteome</keyword>
<dbReference type="SUPFAM" id="SSF55729">
    <property type="entry name" value="Acyl-CoA N-acyltransferases (Nat)"/>
    <property type="match status" value="1"/>
</dbReference>
<accession>A0A286IC02</accession>
<dbReference type="PANTHER" id="PTHR43792:SF1">
    <property type="entry name" value="N-ACETYLTRANSFERASE DOMAIN-CONTAINING PROTEIN"/>
    <property type="match status" value="1"/>
</dbReference>
<gene>
    <name evidence="2" type="ORF">SAMN05877838_2447</name>
</gene>
<feature type="domain" description="N-acetyltransferase" evidence="1">
    <location>
        <begin position="9"/>
        <end position="180"/>
    </location>
</feature>
<dbReference type="Pfam" id="PF13302">
    <property type="entry name" value="Acetyltransf_3"/>
    <property type="match status" value="1"/>
</dbReference>
<sequence length="184" mass="20800">MNPLSTQRLILRNWQDQDGDLFHLINSDDKVIEFFPMRRSRAEADAMMDRIAAGIAKNGFGLAAIEIAESGEVAGFSGLHITDGLPVAEDGAIEIAWRLAPQFWGKGYASEAARRWLDYGFAELGLERIISFAVYNNHRSTAVMRRIGMRARPDLTFDHPKVPDTHPQLKRHVFFEMLADDWQG</sequence>